<evidence type="ECO:0000313" key="2">
    <source>
        <dbReference type="EMBL" id="CED82541.1"/>
    </source>
</evidence>
<accession>A0A0F7SM89</accession>
<feature type="region of interest" description="Disordered" evidence="1">
    <location>
        <begin position="46"/>
        <end position="75"/>
    </location>
</feature>
<feature type="region of interest" description="Disordered" evidence="1">
    <location>
        <begin position="1"/>
        <end position="24"/>
    </location>
</feature>
<sequence length="367" mass="39532">MAAGLWGGSESSLSDGDVGDDDDLGSAVARCKERLRLWRLGCEEGDSSVHRERLDETDTSDDPETDCEQTPSSSTLVFPITITRQSFSGFPISPSPADYHPDGSTPTPSFHLAASTPTPAFHFPLSTSPTSAMAISPSEASPSSRRLMWARSLNKQFSGHLDDEAPATPSVDGERPPLSIFPRANWSSVSDSPPPTPDWDLTRTMTIPEPSPSSQLKESPNKLPRLTRTDSGFFPSAKPITPSLETLSTMMDLPDSFESSLPLSPAEPVRQSYLVPSYPSDSASVSFPTASLDPSRQSTEPLLFSPSLSVSSSLSLSISDDSLSEGHPLIRPSPPDLSTFSWAHALFREKTDSVAVEGDDRVSFDSW</sequence>
<feature type="compositionally biased region" description="Basic and acidic residues" evidence="1">
    <location>
        <begin position="47"/>
        <end position="56"/>
    </location>
</feature>
<dbReference type="AlphaFoldDB" id="A0A0F7SM89"/>
<reference evidence="2" key="1">
    <citation type="submission" date="2014-08" db="EMBL/GenBank/DDBJ databases">
        <authorList>
            <person name="Sharma Rahul"/>
            <person name="Thines Marco"/>
        </authorList>
    </citation>
    <scope>NUCLEOTIDE SEQUENCE</scope>
</reference>
<name>A0A0F7SM89_PHARH</name>
<protein>
    <submittedName>
        <fullName evidence="2">Uncharacterized protein</fullName>
    </submittedName>
</protein>
<feature type="compositionally biased region" description="Acidic residues" evidence="1">
    <location>
        <begin position="57"/>
        <end position="67"/>
    </location>
</feature>
<dbReference type="EMBL" id="LN483124">
    <property type="protein sequence ID" value="CED82541.1"/>
    <property type="molecule type" value="Genomic_DNA"/>
</dbReference>
<feature type="region of interest" description="Disordered" evidence="1">
    <location>
        <begin position="159"/>
        <end position="240"/>
    </location>
</feature>
<proteinExistence type="predicted"/>
<evidence type="ECO:0000256" key="1">
    <source>
        <dbReference type="SAM" id="MobiDB-lite"/>
    </source>
</evidence>
<organism evidence="2">
    <name type="scientific">Phaffia rhodozyma</name>
    <name type="common">Yeast</name>
    <name type="synonym">Xanthophyllomyces dendrorhous</name>
    <dbReference type="NCBI Taxonomy" id="264483"/>
    <lineage>
        <taxon>Eukaryota</taxon>
        <taxon>Fungi</taxon>
        <taxon>Dikarya</taxon>
        <taxon>Basidiomycota</taxon>
        <taxon>Agaricomycotina</taxon>
        <taxon>Tremellomycetes</taxon>
        <taxon>Cystofilobasidiales</taxon>
        <taxon>Mrakiaceae</taxon>
        <taxon>Phaffia</taxon>
    </lineage>
</organism>